<proteinExistence type="predicted"/>
<evidence type="ECO:0000259" key="1">
    <source>
        <dbReference type="PROSITE" id="PS50883"/>
    </source>
</evidence>
<reference evidence="2 3" key="1">
    <citation type="journal article" date="2022" name="Front. Microbiol.">
        <title>Identification and characterization of a novel class of self-sufficient cytochrome P450 hydroxylase involved in cyclohexanecarboxylate degradation in Paraburkholderia terrae strain KU-64.</title>
        <authorList>
            <person name="Yamamoto T."/>
            <person name="Hasegawa Y."/>
            <person name="Iwaki H."/>
        </authorList>
    </citation>
    <scope>NUCLEOTIDE SEQUENCE [LARGE SCALE GENOMIC DNA]</scope>
    <source>
        <strain evidence="2 3">KU-64</strain>
    </source>
</reference>
<dbReference type="Gene3D" id="3.20.20.450">
    <property type="entry name" value="EAL domain"/>
    <property type="match status" value="1"/>
</dbReference>
<dbReference type="PROSITE" id="PS50883">
    <property type="entry name" value="EAL"/>
    <property type="match status" value="1"/>
</dbReference>
<accession>A0ABN6JVG9</accession>
<name>A0ABN6JVG9_9BURK</name>
<dbReference type="Proteomes" id="UP001319874">
    <property type="component" value="Chromosome 4"/>
</dbReference>
<organism evidence="2 3">
    <name type="scientific">Paraburkholderia terrae</name>
    <dbReference type="NCBI Taxonomy" id="311230"/>
    <lineage>
        <taxon>Bacteria</taxon>
        <taxon>Pseudomonadati</taxon>
        <taxon>Pseudomonadota</taxon>
        <taxon>Betaproteobacteria</taxon>
        <taxon>Burkholderiales</taxon>
        <taxon>Burkholderiaceae</taxon>
        <taxon>Paraburkholderia</taxon>
    </lineage>
</organism>
<dbReference type="InterPro" id="IPR001633">
    <property type="entry name" value="EAL_dom"/>
</dbReference>
<dbReference type="InterPro" id="IPR035919">
    <property type="entry name" value="EAL_sf"/>
</dbReference>
<protein>
    <recommendedName>
        <fullName evidence="1">EAL domain-containing protein</fullName>
    </recommendedName>
</protein>
<dbReference type="EMBL" id="AP024958">
    <property type="protein sequence ID" value="BCZ84833.1"/>
    <property type="molecule type" value="Genomic_DNA"/>
</dbReference>
<keyword evidence="3" id="KW-1185">Reference proteome</keyword>
<evidence type="ECO:0000313" key="2">
    <source>
        <dbReference type="EMBL" id="BCZ84833.1"/>
    </source>
</evidence>
<gene>
    <name evidence="2" type="ORF">PTKU64_85080</name>
</gene>
<dbReference type="SUPFAM" id="SSF141868">
    <property type="entry name" value="EAL domain-like"/>
    <property type="match status" value="1"/>
</dbReference>
<evidence type="ECO:0000313" key="3">
    <source>
        <dbReference type="Proteomes" id="UP001319874"/>
    </source>
</evidence>
<dbReference type="RefSeq" id="WP_338048533.1">
    <property type="nucleotide sequence ID" value="NZ_AP024958.1"/>
</dbReference>
<feature type="domain" description="EAL" evidence="1">
    <location>
        <begin position="1"/>
        <end position="45"/>
    </location>
</feature>
<sequence>MTSEGVETPEQLGQLDAMGCDEYQGFYCSRPVGPDEVAALLRAGHLGAATLERARQAPG</sequence>